<dbReference type="InterPro" id="IPR029063">
    <property type="entry name" value="SAM-dependent_MTases_sf"/>
</dbReference>
<evidence type="ECO:0000256" key="2">
    <source>
        <dbReference type="ARBA" id="ARBA00008138"/>
    </source>
</evidence>
<comment type="function">
    <text evidence="1 6">Exhibits S-adenosyl-L-methionine-dependent methyltransferase activity.</text>
</comment>
<evidence type="ECO:0000256" key="3">
    <source>
        <dbReference type="ARBA" id="ARBA00022603"/>
    </source>
</evidence>
<sequence>MANPAAQTALGPMIVVAADQHEPEPLMHDPWAAQLLPTAGRFTAALTRWSPVRTALKSATNKKISGGWSSFLCRKRYIDDQLRAALVNDIDAVVILGAGYDTRAVRLPELADIGVCEVDLPANTMRKTAALHRAFGRTPPNMTLVPVDFETDDLTEVLGRAGFGPHRRTFYVWEAVTQYLTESAVRRTLAYLAQAAPGSVLAFTYVREDFLTGQHTYGAEGAREQFVVKSPLWRFGLRPTAVGSFLAEYGWREVEQVGPAEYAARYLVPAGRDLAVSEIERAVSAERAPR</sequence>
<dbReference type="InterPro" id="IPR011610">
    <property type="entry name" value="SAM_mthyl_Trfase_ML2640-like"/>
</dbReference>
<dbReference type="Proteomes" id="UP001300745">
    <property type="component" value="Unassembled WGS sequence"/>
</dbReference>
<proteinExistence type="inferred from homology"/>
<evidence type="ECO:0000313" key="7">
    <source>
        <dbReference type="EMBL" id="MCX2935513.1"/>
    </source>
</evidence>
<dbReference type="PANTHER" id="PTHR43619">
    <property type="entry name" value="S-ADENOSYL-L-METHIONINE-DEPENDENT METHYLTRANSFERASE YKTD-RELATED"/>
    <property type="match status" value="1"/>
</dbReference>
<evidence type="ECO:0000256" key="4">
    <source>
        <dbReference type="ARBA" id="ARBA00022679"/>
    </source>
</evidence>
<dbReference type="PANTHER" id="PTHR43619:SF2">
    <property type="entry name" value="S-ADENOSYL-L-METHIONINE-DEPENDENT METHYLTRANSFERASES SUPERFAMILY PROTEIN"/>
    <property type="match status" value="1"/>
</dbReference>
<dbReference type="SUPFAM" id="SSF53335">
    <property type="entry name" value="S-adenosyl-L-methionine-dependent methyltransferases"/>
    <property type="match status" value="1"/>
</dbReference>
<evidence type="ECO:0000256" key="5">
    <source>
        <dbReference type="ARBA" id="ARBA00022691"/>
    </source>
</evidence>
<dbReference type="GO" id="GO:0032259">
    <property type="term" value="P:methylation"/>
    <property type="evidence" value="ECO:0007669"/>
    <property type="project" value="UniProtKB-KW"/>
</dbReference>
<name>A0ABT3S7N1_9MYCO</name>
<dbReference type="Gene3D" id="3.40.50.150">
    <property type="entry name" value="Vaccinia Virus protein VP39"/>
    <property type="match status" value="1"/>
</dbReference>
<protein>
    <recommendedName>
        <fullName evidence="6">S-adenosyl-L-methionine-dependent methyltransferase</fullName>
        <ecNumber evidence="6">2.1.1.-</ecNumber>
    </recommendedName>
</protein>
<keyword evidence="8" id="KW-1185">Reference proteome</keyword>
<evidence type="ECO:0000313" key="8">
    <source>
        <dbReference type="Proteomes" id="UP001300745"/>
    </source>
</evidence>
<accession>A0ABT3S7N1</accession>
<organism evidence="7 8">
    <name type="scientific">Mycobacterium pinniadriaticum</name>
    <dbReference type="NCBI Taxonomy" id="2994102"/>
    <lineage>
        <taxon>Bacteria</taxon>
        <taxon>Bacillati</taxon>
        <taxon>Actinomycetota</taxon>
        <taxon>Actinomycetes</taxon>
        <taxon>Mycobacteriales</taxon>
        <taxon>Mycobacteriaceae</taxon>
        <taxon>Mycobacterium</taxon>
    </lineage>
</organism>
<comment type="caution">
    <text evidence="7">The sequence shown here is derived from an EMBL/GenBank/DDBJ whole genome shotgun (WGS) entry which is preliminary data.</text>
</comment>
<dbReference type="NCBIfam" id="TIGR00027">
    <property type="entry name" value="mthyl_TIGR00027"/>
    <property type="match status" value="1"/>
</dbReference>
<dbReference type="Pfam" id="PF04072">
    <property type="entry name" value="LCM"/>
    <property type="match status" value="1"/>
</dbReference>
<evidence type="ECO:0000256" key="6">
    <source>
        <dbReference type="RuleBase" id="RU362030"/>
    </source>
</evidence>
<dbReference type="EMBL" id="JAPJDO010000002">
    <property type="protein sequence ID" value="MCX2935513.1"/>
    <property type="molecule type" value="Genomic_DNA"/>
</dbReference>
<dbReference type="GO" id="GO:0008168">
    <property type="term" value="F:methyltransferase activity"/>
    <property type="evidence" value="ECO:0007669"/>
    <property type="project" value="UniProtKB-KW"/>
</dbReference>
<dbReference type="InterPro" id="IPR007213">
    <property type="entry name" value="Ppm1/Ppm2/Tcmp"/>
</dbReference>
<gene>
    <name evidence="7" type="ORF">ORI27_02295</name>
</gene>
<keyword evidence="5 6" id="KW-0949">S-adenosyl-L-methionine</keyword>
<evidence type="ECO:0000256" key="1">
    <source>
        <dbReference type="ARBA" id="ARBA00003907"/>
    </source>
</evidence>
<dbReference type="EC" id="2.1.1.-" evidence="6"/>
<dbReference type="RefSeq" id="WP_265994892.1">
    <property type="nucleotide sequence ID" value="NZ_JAPJDN010000002.1"/>
</dbReference>
<reference evidence="7 8" key="1">
    <citation type="submission" date="2022-11" db="EMBL/GenBank/DDBJ databases">
        <title>Mycobacterium sp. nov.</title>
        <authorList>
            <person name="Papic B."/>
            <person name="Spicic S."/>
            <person name="Duvnjak S."/>
        </authorList>
    </citation>
    <scope>NUCLEOTIDE SEQUENCE [LARGE SCALE GENOMIC DNA]</scope>
    <source>
        <strain evidence="7 8">CVI_P4</strain>
    </source>
</reference>
<comment type="similarity">
    <text evidence="2 6">Belongs to the UPF0677 family.</text>
</comment>
<keyword evidence="4 7" id="KW-0808">Transferase</keyword>
<keyword evidence="3 6" id="KW-0489">Methyltransferase</keyword>